<dbReference type="EMBL" id="MFTJ01000016">
    <property type="protein sequence ID" value="OGI66020.1"/>
    <property type="molecule type" value="Genomic_DNA"/>
</dbReference>
<dbReference type="NCBIfam" id="TIGR02274">
    <property type="entry name" value="dCTP_deam"/>
    <property type="match status" value="1"/>
</dbReference>
<gene>
    <name evidence="3" type="ORF">A2642_05015</name>
</gene>
<sequence>MKLPDYMIEKYVRRGKIKIIPGLKKKDIRPVGVRVHLGKDILVYKKGQKIDLGKEEAPKGIKYDLSKKPFVLKPGEFILGHTQEQFKTDRDILCQLDGRSTIARLGLSVHITASIIDGTFVEEHGIVLEIYNHSNVTYVLHEGIAIGCVTFELMKGKTKTAGLSYQYHGQIGLLPANLKKK</sequence>
<dbReference type="Proteomes" id="UP000178700">
    <property type="component" value="Unassembled WGS sequence"/>
</dbReference>
<dbReference type="GO" id="GO:0008829">
    <property type="term" value="F:dCTP deaminase activity"/>
    <property type="evidence" value="ECO:0007669"/>
    <property type="project" value="InterPro"/>
</dbReference>
<keyword evidence="2" id="KW-0546">Nucleotide metabolism</keyword>
<evidence type="ECO:0000256" key="1">
    <source>
        <dbReference type="ARBA" id="ARBA00022801"/>
    </source>
</evidence>
<evidence type="ECO:0000256" key="2">
    <source>
        <dbReference type="ARBA" id="ARBA00023080"/>
    </source>
</evidence>
<comment type="caution">
    <text evidence="3">The sequence shown here is derived from an EMBL/GenBank/DDBJ whole genome shotgun (WGS) entry which is preliminary data.</text>
</comment>
<dbReference type="AlphaFoldDB" id="A0A1F6V8L2"/>
<proteinExistence type="predicted"/>
<dbReference type="SUPFAM" id="SSF51283">
    <property type="entry name" value="dUTPase-like"/>
    <property type="match status" value="1"/>
</dbReference>
<organism evidence="3 4">
    <name type="scientific">Candidatus Nomurabacteria bacterium RIFCSPHIGHO2_01_FULL_39_10</name>
    <dbReference type="NCBI Taxonomy" id="1801733"/>
    <lineage>
        <taxon>Bacteria</taxon>
        <taxon>Candidatus Nomuraibacteriota</taxon>
    </lineage>
</organism>
<evidence type="ECO:0000313" key="4">
    <source>
        <dbReference type="Proteomes" id="UP000178700"/>
    </source>
</evidence>
<protein>
    <submittedName>
        <fullName evidence="3">dCTP deaminase</fullName>
    </submittedName>
</protein>
<dbReference type="PANTHER" id="PTHR42680">
    <property type="entry name" value="DCTP DEAMINASE"/>
    <property type="match status" value="1"/>
</dbReference>
<dbReference type="InterPro" id="IPR033704">
    <property type="entry name" value="dUTPase_trimeric"/>
</dbReference>
<dbReference type="CDD" id="cd07557">
    <property type="entry name" value="trimeric_dUTPase"/>
    <property type="match status" value="1"/>
</dbReference>
<accession>A0A1F6V8L2</accession>
<evidence type="ECO:0000313" key="3">
    <source>
        <dbReference type="EMBL" id="OGI66020.1"/>
    </source>
</evidence>
<dbReference type="Pfam" id="PF22769">
    <property type="entry name" value="DCD"/>
    <property type="match status" value="1"/>
</dbReference>
<dbReference type="InterPro" id="IPR011962">
    <property type="entry name" value="dCTP_deaminase"/>
</dbReference>
<reference evidence="3 4" key="1">
    <citation type="journal article" date="2016" name="Nat. Commun.">
        <title>Thousands of microbial genomes shed light on interconnected biogeochemical processes in an aquifer system.</title>
        <authorList>
            <person name="Anantharaman K."/>
            <person name="Brown C.T."/>
            <person name="Hug L.A."/>
            <person name="Sharon I."/>
            <person name="Castelle C.J."/>
            <person name="Probst A.J."/>
            <person name="Thomas B.C."/>
            <person name="Singh A."/>
            <person name="Wilkins M.J."/>
            <person name="Karaoz U."/>
            <person name="Brodie E.L."/>
            <person name="Williams K.H."/>
            <person name="Hubbard S.S."/>
            <person name="Banfield J.F."/>
        </authorList>
    </citation>
    <scope>NUCLEOTIDE SEQUENCE [LARGE SCALE GENOMIC DNA]</scope>
</reference>
<dbReference type="InterPro" id="IPR036157">
    <property type="entry name" value="dUTPase-like_sf"/>
</dbReference>
<keyword evidence="1" id="KW-0378">Hydrolase</keyword>
<dbReference type="Gene3D" id="2.70.40.10">
    <property type="match status" value="1"/>
</dbReference>
<dbReference type="PANTHER" id="PTHR42680:SF3">
    <property type="entry name" value="DCTP DEAMINASE"/>
    <property type="match status" value="1"/>
</dbReference>
<name>A0A1F6V8L2_9BACT</name>
<dbReference type="GO" id="GO:0006229">
    <property type="term" value="P:dUTP biosynthetic process"/>
    <property type="evidence" value="ECO:0007669"/>
    <property type="project" value="InterPro"/>
</dbReference>